<evidence type="ECO:0000259" key="1">
    <source>
        <dbReference type="Pfam" id="PF25356"/>
    </source>
</evidence>
<name>A0A183R1Q0_9TREM</name>
<feature type="domain" description="Trematode PH-like" evidence="1">
    <location>
        <begin position="36"/>
        <end position="146"/>
    </location>
</feature>
<dbReference type="Proteomes" id="UP000050792">
    <property type="component" value="Unassembled WGS sequence"/>
</dbReference>
<protein>
    <submittedName>
        <fullName evidence="3">LAGLIDADG_2 domain-containing protein</fullName>
    </submittedName>
</protein>
<dbReference type="AlphaFoldDB" id="A0A183R1Q0"/>
<organism evidence="2 3">
    <name type="scientific">Schistosoma rodhaini</name>
    <dbReference type="NCBI Taxonomy" id="6188"/>
    <lineage>
        <taxon>Eukaryota</taxon>
        <taxon>Metazoa</taxon>
        <taxon>Spiralia</taxon>
        <taxon>Lophotrochozoa</taxon>
        <taxon>Platyhelminthes</taxon>
        <taxon>Trematoda</taxon>
        <taxon>Digenea</taxon>
        <taxon>Strigeidida</taxon>
        <taxon>Schistosomatoidea</taxon>
        <taxon>Schistosomatidae</taxon>
        <taxon>Schistosoma</taxon>
    </lineage>
</organism>
<evidence type="ECO:0000313" key="2">
    <source>
        <dbReference type="Proteomes" id="UP000050792"/>
    </source>
</evidence>
<dbReference type="InterPro" id="IPR057376">
    <property type="entry name" value="PH_trem"/>
</dbReference>
<dbReference type="Pfam" id="PF25356">
    <property type="entry name" value="PH_trem"/>
    <property type="match status" value="1"/>
</dbReference>
<sequence>MITKEIINQSSINQSSINQSTNYIESIYHLCYGYLIHNLKIKKINNQLQLFDRNIAEQEIDKIKPICSIRLYLLFCKDCIRIKRYITNTNRYKRYTLYYKQIEIYYFTPYMKHLLILGIISPNGKQKNYQYYYIKNNDDHYKIQIIFNQIFENSLKILTNMPIIGQLIINNFKYESIRSKRLGRICMNDLREPLDEVDEIKNKKNQLNDTVIETSMNRY</sequence>
<reference evidence="2" key="1">
    <citation type="submission" date="2022-06" db="EMBL/GenBank/DDBJ databases">
        <authorList>
            <person name="Berger JAMES D."/>
            <person name="Berger JAMES D."/>
        </authorList>
    </citation>
    <scope>NUCLEOTIDE SEQUENCE [LARGE SCALE GENOMIC DNA]</scope>
</reference>
<keyword evidence="2" id="KW-1185">Reference proteome</keyword>
<evidence type="ECO:0000313" key="3">
    <source>
        <dbReference type="WBParaSite" id="SRDH1_18040.1"/>
    </source>
</evidence>
<accession>A0A183R1Q0</accession>
<dbReference type="WBParaSite" id="SRDH1_18040.1">
    <property type="protein sequence ID" value="SRDH1_18040.1"/>
    <property type="gene ID" value="SRDH1_18040"/>
</dbReference>
<proteinExistence type="predicted"/>
<reference evidence="3" key="2">
    <citation type="submission" date="2023-11" db="UniProtKB">
        <authorList>
            <consortium name="WormBaseParasite"/>
        </authorList>
    </citation>
    <scope>IDENTIFICATION</scope>
</reference>